<dbReference type="Pfam" id="PF00460">
    <property type="entry name" value="Flg_bb_rod"/>
    <property type="match status" value="1"/>
</dbReference>
<keyword evidence="2" id="KW-0282">Flagellum</keyword>
<dbReference type="InterPro" id="IPR001444">
    <property type="entry name" value="Flag_bb_rod_N"/>
</dbReference>
<reference evidence="2 3" key="1">
    <citation type="submission" date="2014-04" db="EMBL/GenBank/DDBJ databases">
        <title>Draft genome sequence of Bacillus azotoformans MEV2011, a (co-) denitrifying strain unable to grow in the presence of oxygen.</title>
        <authorList>
            <person name="Nielsen M."/>
            <person name="Schreiber L."/>
            <person name="Finster K."/>
            <person name="Schramm A."/>
        </authorList>
    </citation>
    <scope>NUCLEOTIDE SEQUENCE [LARGE SCALE GENOMIC DNA]</scope>
    <source>
        <strain evidence="2 3">MEV2011</strain>
    </source>
</reference>
<feature type="domain" description="Flagellar basal body rod protein N-terminal" evidence="1">
    <location>
        <begin position="5"/>
        <end position="35"/>
    </location>
</feature>
<proteinExistence type="predicted"/>
<dbReference type="AlphaFoldDB" id="A0A072NLT9"/>
<dbReference type="EMBL" id="JJRY01000009">
    <property type="protein sequence ID" value="KEF38222.1"/>
    <property type="molecule type" value="Genomic_DNA"/>
</dbReference>
<evidence type="ECO:0000313" key="3">
    <source>
        <dbReference type="Proteomes" id="UP000027936"/>
    </source>
</evidence>
<dbReference type="Proteomes" id="UP000027936">
    <property type="component" value="Unassembled WGS sequence"/>
</dbReference>
<keyword evidence="2" id="KW-0969">Cilium</keyword>
<evidence type="ECO:0000313" key="2">
    <source>
        <dbReference type="EMBL" id="KEF38222.1"/>
    </source>
</evidence>
<comment type="caution">
    <text evidence="2">The sequence shown here is derived from an EMBL/GenBank/DDBJ whole genome shotgun (WGS) entry which is preliminary data.</text>
</comment>
<organism evidence="2 3">
    <name type="scientific">Schinkia azotoformans MEV2011</name>
    <dbReference type="NCBI Taxonomy" id="1348973"/>
    <lineage>
        <taxon>Bacteria</taxon>
        <taxon>Bacillati</taxon>
        <taxon>Bacillota</taxon>
        <taxon>Bacilli</taxon>
        <taxon>Bacillales</taxon>
        <taxon>Bacillaceae</taxon>
        <taxon>Calidifontibacillus/Schinkia group</taxon>
        <taxon>Schinkia</taxon>
    </lineage>
</organism>
<keyword evidence="2" id="KW-0966">Cell projection</keyword>
<dbReference type="PATRIC" id="fig|1348973.3.peg.2558"/>
<gene>
    <name evidence="2" type="ORF">M670_02642</name>
</gene>
<evidence type="ECO:0000259" key="1">
    <source>
        <dbReference type="Pfam" id="PF00460"/>
    </source>
</evidence>
<sequence length="97" mass="11191">MNRSMLTASVTMAQLQKKIDTIGHNLANSNTNGYKVEKQTLMIFYSSKLIINQMQMKRLVVVRQMAFAKAQGLNSLKQIYGWNKAVLNQQIARWTWL</sequence>
<accession>A0A072NLT9</accession>
<protein>
    <submittedName>
        <fullName evidence="2">Flagellar basal body rod protein</fullName>
    </submittedName>
</protein>
<name>A0A072NLT9_SCHAZ</name>
<dbReference type="RefSeq" id="WP_338131651.1">
    <property type="nucleotide sequence ID" value="NZ_JJRY01000009.1"/>
</dbReference>